<keyword evidence="4" id="KW-1185">Reference proteome</keyword>
<dbReference type="AlphaFoldDB" id="A0AAE1UWE5"/>
<dbReference type="InterPro" id="IPR010720">
    <property type="entry name" value="Alpha-L-AF_C"/>
</dbReference>
<accession>A0AAE1UWE5</accession>
<organism evidence="3 4">
    <name type="scientific">Anisodus tanguticus</name>
    <dbReference type="NCBI Taxonomy" id="243964"/>
    <lineage>
        <taxon>Eukaryota</taxon>
        <taxon>Viridiplantae</taxon>
        <taxon>Streptophyta</taxon>
        <taxon>Embryophyta</taxon>
        <taxon>Tracheophyta</taxon>
        <taxon>Spermatophyta</taxon>
        <taxon>Magnoliopsida</taxon>
        <taxon>eudicotyledons</taxon>
        <taxon>Gunneridae</taxon>
        <taxon>Pentapetalae</taxon>
        <taxon>asterids</taxon>
        <taxon>lamiids</taxon>
        <taxon>Solanales</taxon>
        <taxon>Solanaceae</taxon>
        <taxon>Solanoideae</taxon>
        <taxon>Hyoscyameae</taxon>
        <taxon>Anisodus</taxon>
    </lineage>
</organism>
<dbReference type="GO" id="GO:0046373">
    <property type="term" value="P:L-arabinose metabolic process"/>
    <property type="evidence" value="ECO:0007669"/>
    <property type="project" value="InterPro"/>
</dbReference>
<dbReference type="PANTHER" id="PTHR31776:SF0">
    <property type="entry name" value="ALPHA-L-ARABINOFURANOSIDASE 1"/>
    <property type="match status" value="1"/>
</dbReference>
<dbReference type="Pfam" id="PF06964">
    <property type="entry name" value="Alpha-L-AF_C"/>
    <property type="match status" value="1"/>
</dbReference>
<dbReference type="InterPro" id="IPR051563">
    <property type="entry name" value="Glycosyl_Hydrolase_51"/>
</dbReference>
<proteinExistence type="predicted"/>
<evidence type="ECO:0000313" key="3">
    <source>
        <dbReference type="EMBL" id="KAK4345892.1"/>
    </source>
</evidence>
<evidence type="ECO:0000259" key="2">
    <source>
        <dbReference type="SMART" id="SM00813"/>
    </source>
</evidence>
<dbReference type="PANTHER" id="PTHR31776">
    <property type="entry name" value="ALPHA-L-ARABINOFURANOSIDASE 1"/>
    <property type="match status" value="1"/>
</dbReference>
<keyword evidence="1" id="KW-0325">Glycoprotein</keyword>
<reference evidence="3" key="1">
    <citation type="submission" date="2023-12" db="EMBL/GenBank/DDBJ databases">
        <title>Genome assembly of Anisodus tanguticus.</title>
        <authorList>
            <person name="Wang Y.-J."/>
        </authorList>
    </citation>
    <scope>NUCLEOTIDE SEQUENCE</scope>
    <source>
        <strain evidence="3">KB-2021</strain>
        <tissue evidence="3">Leaf</tissue>
    </source>
</reference>
<sequence>MASYAPLFVNENDRRWNPDAIVFTSSEMYGTPSYWMQHFFKESNGATLLSSSVQTNPSNSLTASAITWRNSADNNDYLRIKVVNFGTTPVTLKISISGLGQNSLETC</sequence>
<dbReference type="EMBL" id="JAVYJV010000019">
    <property type="protein sequence ID" value="KAK4345892.1"/>
    <property type="molecule type" value="Genomic_DNA"/>
</dbReference>
<name>A0AAE1UWE5_9SOLA</name>
<dbReference type="SMART" id="SM00813">
    <property type="entry name" value="Alpha-L-AF_C"/>
    <property type="match status" value="1"/>
</dbReference>
<comment type="caution">
    <text evidence="3">The sequence shown here is derived from an EMBL/GenBank/DDBJ whole genome shotgun (WGS) entry which is preliminary data.</text>
</comment>
<gene>
    <name evidence="3" type="ORF">RND71_036068</name>
</gene>
<evidence type="ECO:0000256" key="1">
    <source>
        <dbReference type="ARBA" id="ARBA00023180"/>
    </source>
</evidence>
<protein>
    <recommendedName>
        <fullName evidence="2">Alpha-L-arabinofuranosidase C-terminal domain-containing protein</fullName>
    </recommendedName>
</protein>
<dbReference type="Proteomes" id="UP001291623">
    <property type="component" value="Unassembled WGS sequence"/>
</dbReference>
<dbReference type="GO" id="GO:0046556">
    <property type="term" value="F:alpha-L-arabinofuranosidase activity"/>
    <property type="evidence" value="ECO:0007669"/>
    <property type="project" value="InterPro"/>
</dbReference>
<evidence type="ECO:0000313" key="4">
    <source>
        <dbReference type="Proteomes" id="UP001291623"/>
    </source>
</evidence>
<feature type="domain" description="Alpha-L-arabinofuranosidase C-terminal" evidence="2">
    <location>
        <begin position="1"/>
        <end position="103"/>
    </location>
</feature>